<name>W0ALK8_9SPHN</name>
<proteinExistence type="predicted"/>
<dbReference type="OrthoDB" id="7060727at2"/>
<dbReference type="Proteomes" id="UP000018851">
    <property type="component" value="Chromosome"/>
</dbReference>
<sequence length="339" mass="37398">MKRLRSNRTALAILGVSLLCGVGAAMLPDNPYQRAQLLDETIHRKSRWIYERSHFDPAPIDVMVVGPSRIGAAINAPRLGEALAARGLPANVVNFSFPENGRDINYAVLEEVLETKKPKLVIIGVVERPGRFGHSAFKYMARPGLIANPGYVSNLNYPSNLIYLPFRQMKLFLAEIAPGYMGLSKTFDAKAYLGSTYDTTGDVHLPDGTVREGDVPASAAELDRGVRKLEASMDPRVLPESMADLEFGDDRTNVRRMAALARRHGVKLAFLSLPYYSGPTTIQEEPFYRQYGTVWNGGFVSPRADLFMDYAHLTSGGARVVTDWLAPRVAAELEPEGKK</sequence>
<dbReference type="PATRIC" id="fig|1123269.5.peg.5515"/>
<dbReference type="STRING" id="1123269.NX02_28105"/>
<evidence type="ECO:0000313" key="3">
    <source>
        <dbReference type="Proteomes" id="UP000018851"/>
    </source>
</evidence>
<feature type="signal peptide" evidence="1">
    <location>
        <begin position="1"/>
        <end position="24"/>
    </location>
</feature>
<dbReference type="RefSeq" id="WP_025295296.1">
    <property type="nucleotide sequence ID" value="NZ_CP006644.1"/>
</dbReference>
<keyword evidence="3" id="KW-1185">Reference proteome</keyword>
<organism evidence="2 3">
    <name type="scientific">Sphingomonas sanxanigenens DSM 19645 = NX02</name>
    <dbReference type="NCBI Taxonomy" id="1123269"/>
    <lineage>
        <taxon>Bacteria</taxon>
        <taxon>Pseudomonadati</taxon>
        <taxon>Pseudomonadota</taxon>
        <taxon>Alphaproteobacteria</taxon>
        <taxon>Sphingomonadales</taxon>
        <taxon>Sphingomonadaceae</taxon>
        <taxon>Sphingomonas</taxon>
    </lineage>
</organism>
<evidence type="ECO:0000256" key="1">
    <source>
        <dbReference type="SAM" id="SignalP"/>
    </source>
</evidence>
<protein>
    <recommendedName>
        <fullName evidence="4">SGNH hydrolase-type esterase domain-containing protein</fullName>
    </recommendedName>
</protein>
<evidence type="ECO:0000313" key="2">
    <source>
        <dbReference type="EMBL" id="AHE57203.1"/>
    </source>
</evidence>
<evidence type="ECO:0008006" key="4">
    <source>
        <dbReference type="Google" id="ProtNLM"/>
    </source>
</evidence>
<reference evidence="2 3" key="1">
    <citation type="submission" date="2013-07" db="EMBL/GenBank/DDBJ databases">
        <title>Completed genome of Sphingomonas sanxanigenens NX02.</title>
        <authorList>
            <person name="Ma T."/>
            <person name="Huang H."/>
            <person name="Wu M."/>
            <person name="Li X."/>
            <person name="Li G."/>
        </authorList>
    </citation>
    <scope>NUCLEOTIDE SEQUENCE [LARGE SCALE GENOMIC DNA]</scope>
    <source>
        <strain evidence="2 3">NX02</strain>
    </source>
</reference>
<dbReference type="AlphaFoldDB" id="W0ALK8"/>
<dbReference type="KEGG" id="ssan:NX02_28105"/>
<keyword evidence="1" id="KW-0732">Signal</keyword>
<accession>W0ALK8</accession>
<dbReference type="eggNOG" id="ENOG5033S1X">
    <property type="taxonomic scope" value="Bacteria"/>
</dbReference>
<feature type="chain" id="PRO_5004785697" description="SGNH hydrolase-type esterase domain-containing protein" evidence="1">
    <location>
        <begin position="25"/>
        <end position="339"/>
    </location>
</feature>
<dbReference type="SUPFAM" id="SSF52266">
    <property type="entry name" value="SGNH hydrolase"/>
    <property type="match status" value="1"/>
</dbReference>
<dbReference type="HOGENOM" id="CLU_818628_0_0_5"/>
<dbReference type="EMBL" id="CP006644">
    <property type="protein sequence ID" value="AHE57203.1"/>
    <property type="molecule type" value="Genomic_DNA"/>
</dbReference>
<gene>
    <name evidence="2" type="ORF">NX02_28105</name>
</gene>